<evidence type="ECO:0000313" key="8">
    <source>
        <dbReference type="EMBL" id="CAH0381204.1"/>
    </source>
</evidence>
<keyword evidence="4 7" id="KW-1133">Transmembrane helix</keyword>
<dbReference type="EMBL" id="OU963862">
    <property type="protein sequence ID" value="CAH0381204.1"/>
    <property type="molecule type" value="Genomic_DNA"/>
</dbReference>
<evidence type="ECO:0000313" key="9">
    <source>
        <dbReference type="Proteomes" id="UP001152759"/>
    </source>
</evidence>
<feature type="transmembrane region" description="Helical" evidence="7">
    <location>
        <begin position="80"/>
        <end position="105"/>
    </location>
</feature>
<feature type="disulfide bond" evidence="6">
    <location>
        <begin position="145"/>
        <end position="163"/>
    </location>
</feature>
<reference evidence="8" key="1">
    <citation type="submission" date="2021-12" db="EMBL/GenBank/DDBJ databases">
        <authorList>
            <person name="King R."/>
        </authorList>
    </citation>
    <scope>NUCLEOTIDE SEQUENCE</scope>
</reference>
<comment type="subcellular location">
    <subcellularLocation>
        <location evidence="1 7">Membrane</location>
        <topology evidence="1 7">Multi-pass membrane protein</topology>
    </subcellularLocation>
</comment>
<evidence type="ECO:0000256" key="7">
    <source>
        <dbReference type="RuleBase" id="RU361218"/>
    </source>
</evidence>
<keyword evidence="9" id="KW-1185">Reference proteome</keyword>
<keyword evidence="3 7" id="KW-0812">Transmembrane</keyword>
<evidence type="ECO:0000256" key="1">
    <source>
        <dbReference type="ARBA" id="ARBA00004141"/>
    </source>
</evidence>
<gene>
    <name evidence="8" type="ORF">BEMITA_LOCUS876</name>
</gene>
<dbReference type="PRINTS" id="PR00259">
    <property type="entry name" value="TMFOUR"/>
</dbReference>
<dbReference type="CDD" id="cd03127">
    <property type="entry name" value="tetraspanin_LEL"/>
    <property type="match status" value="1"/>
</dbReference>
<dbReference type="Gene3D" id="1.10.1450.10">
    <property type="entry name" value="Tetraspanin"/>
    <property type="match status" value="1"/>
</dbReference>
<protein>
    <recommendedName>
        <fullName evidence="7">Tetraspanin</fullName>
    </recommendedName>
</protein>
<dbReference type="InterPro" id="IPR008952">
    <property type="entry name" value="Tetraspanin_EC2_sf"/>
</dbReference>
<evidence type="ECO:0000256" key="2">
    <source>
        <dbReference type="ARBA" id="ARBA00006840"/>
    </source>
</evidence>
<dbReference type="SUPFAM" id="SSF48652">
    <property type="entry name" value="Tetraspanin"/>
    <property type="match status" value="1"/>
</dbReference>
<feature type="transmembrane region" description="Helical" evidence="7">
    <location>
        <begin position="54"/>
        <end position="73"/>
    </location>
</feature>
<keyword evidence="6" id="KW-1015">Disulfide bond</keyword>
<dbReference type="Proteomes" id="UP001152759">
    <property type="component" value="Chromosome 1"/>
</dbReference>
<dbReference type="PIRSF" id="PIRSF002419">
    <property type="entry name" value="Tetraspanin"/>
    <property type="match status" value="1"/>
</dbReference>
<dbReference type="InterPro" id="IPR018499">
    <property type="entry name" value="Tetraspanin/Peripherin"/>
</dbReference>
<feature type="transmembrane region" description="Helical" evidence="7">
    <location>
        <begin position="198"/>
        <end position="220"/>
    </location>
</feature>
<feature type="transmembrane region" description="Helical" evidence="7">
    <location>
        <begin position="12"/>
        <end position="34"/>
    </location>
</feature>
<name>A0A9P0EYX2_BEMTA</name>
<dbReference type="GO" id="GO:0005886">
    <property type="term" value="C:plasma membrane"/>
    <property type="evidence" value="ECO:0007669"/>
    <property type="project" value="TreeGrafter"/>
</dbReference>
<dbReference type="AlphaFoldDB" id="A0A9P0EYX2"/>
<dbReference type="Pfam" id="PF00335">
    <property type="entry name" value="Tetraspanin"/>
    <property type="match status" value="1"/>
</dbReference>
<evidence type="ECO:0000256" key="5">
    <source>
        <dbReference type="ARBA" id="ARBA00023136"/>
    </source>
</evidence>
<comment type="similarity">
    <text evidence="2 7">Belongs to the tetraspanin (TM4SF) family.</text>
</comment>
<dbReference type="KEGG" id="btab:109041292"/>
<evidence type="ECO:0000256" key="6">
    <source>
        <dbReference type="PIRSR" id="PIRSR002419-1"/>
    </source>
</evidence>
<proteinExistence type="inferred from homology"/>
<organism evidence="8 9">
    <name type="scientific">Bemisia tabaci</name>
    <name type="common">Sweetpotato whitefly</name>
    <name type="synonym">Aleurodes tabaci</name>
    <dbReference type="NCBI Taxonomy" id="7038"/>
    <lineage>
        <taxon>Eukaryota</taxon>
        <taxon>Metazoa</taxon>
        <taxon>Ecdysozoa</taxon>
        <taxon>Arthropoda</taxon>
        <taxon>Hexapoda</taxon>
        <taxon>Insecta</taxon>
        <taxon>Pterygota</taxon>
        <taxon>Neoptera</taxon>
        <taxon>Paraneoptera</taxon>
        <taxon>Hemiptera</taxon>
        <taxon>Sternorrhyncha</taxon>
        <taxon>Aleyrodoidea</taxon>
        <taxon>Aleyrodidae</taxon>
        <taxon>Aleyrodinae</taxon>
        <taxon>Bemisia</taxon>
    </lineage>
</organism>
<evidence type="ECO:0000256" key="3">
    <source>
        <dbReference type="ARBA" id="ARBA00022692"/>
    </source>
</evidence>
<dbReference type="PANTHER" id="PTHR19282">
    <property type="entry name" value="TETRASPANIN"/>
    <property type="match status" value="1"/>
</dbReference>
<evidence type="ECO:0000256" key="4">
    <source>
        <dbReference type="ARBA" id="ARBA00022989"/>
    </source>
</evidence>
<dbReference type="PANTHER" id="PTHR19282:SF482">
    <property type="entry name" value="FI23944P1-RELATED"/>
    <property type="match status" value="1"/>
</dbReference>
<dbReference type="InterPro" id="IPR000301">
    <property type="entry name" value="Tetraspanin_animals"/>
</dbReference>
<dbReference type="OrthoDB" id="10033535at2759"/>
<sequence>MPSTGMTCIKYLLHLFTLIIGLSGLAILAVSYLIWREYYKYAEFIDLKVYSPPIVLMIAGSVVFILAFVGWCGTIRDSHCLLTLFASLIFIVFFLEIAIGVLGYIERENVNQMSEKILNGTIPKYYTDKKIQETWDIIQTDGGCCGVNSYNDWKDTSGLPHSCCKDLEMTATCTVDYIKAKKIPGCLPFLRDFMKSNILIIGGVCVSVALLQLIGILFACNLARMIRHEYETV</sequence>
<accession>A0A9P0EYX2</accession>
<keyword evidence="5 7" id="KW-0472">Membrane</keyword>